<evidence type="ECO:0000313" key="2">
    <source>
        <dbReference type="Proteomes" id="UP000179807"/>
    </source>
</evidence>
<sequence length="2772" mass="323536">MYEVRNKFLNLFGNDTFPDINDQALDVLDDYLLLGKDSDLKNDAPIYVQFITMNLTLFLRSSSLNEENLKYQYRLLKQLRFFRPIALTKIFSEELEALSFEYLSGYVGIQQKLIFVFLVDHFSSSPLASPEKFYQFMTFNINYLATAAVDLSKINTELLLLILHNFCSLISISNPQIKNRSYEVVKNLVSMCVGILRFKETTMQMTNYPSIVSKSFRVSSQILRIFPNTNSDPILYNSIFECVNLIPDQVNFFNIYSNFLLLCCSFTDCQIQNFSPEDAFIRHTISQVFDLILYYGQLPLVKSKKSYYYFSTLRNWIQKRKAAPIDIFKYITKLWYIISNYRCDARIIAIASDIAVLLLMPTELIKSPILYIDLFEQLVASLEITKIDCEAMENDFSPENWIESNIQLFRIIKTLLSIEITEKSVLTLLVPPYIRLFDHFAYLLQLFTFQENSPEPIKKMIKDQKMKLYKIFALFAELLISMNPNFFELLLSQNLLKLLPRTQQSVNHRYFFKCLLQNLQNSLPFFIVFFRTISDNFNELFEPKAQSPLLELILFVFNSMIVDKSIAEITTNERQNELLNKEFYRFVLLSISSKSALLYELMFSILVRFVQSQDDKKLNHFREKMRTTIIPFHSIFHYVVQDESIEILTALLALFIFPFLNIPKDYLDRWFQLFLPAFESPNHITTAMPTLCNSKNLSHLFSNLSEKTQIRLVTALTNSLSKMSLKEINYHRLILSKIPDIASGLTLKNKVTVHEYTVEIDGCKLNPEVIFNAIKKLPEPTDNDFYIIQCSFVQLCESLTSFESCNDKLISSMAEFLSQKKTDKLDGLYLQLKPPATYCALFYQQKYLKNITMNSSLIDSYFDLSQIQEFSLILCQLCEKLSTASVAVQLFPFLIDRLGDCSILLKINSSLIIASQFCYRDVVNIIENHILPLQLQPSTINELCNQYSSSTMKQNKFMRKVAFRFINIFENRFQIVAKIHNNRPTVLQQLPELLAKKYPTHCLEFIFLKPLIDLTNFGTCLEKLFSILKNLQMPQFSEEEVKLLTMNGGENLHFSIAKFIFKFLSKFLICMPQHQLNDTVWNTLFILISDDKYSSLTNYLFKKLNKVDQYYSLNTESALFQHYYTTALQTLTEAHLQIILFLLNNKLNPYLVTQWFLAVIAKVSATLQTDDKIQKKLDLIFKIACKIKNMQIAQRVFELIANCETDQSLTIPFEMIIEAFTQEFFEIVKNMFSDKFMFITFNITLKFLLCKNAQKFRELIFAEISNNIPNIIEYIGKNLKNNIRYIVTHSFLCLSKLVDVNERSYQSLEMARIALVILSKTDQKLVFLQPSLYYCVLKLVTSDSMIEQINADDKLFQFYTKLVINLFFNSPISFHFPATFPRMLKMLKKMNQNKRNQFYYLLENSKFSFPMKYNLLRDKFIEFPENKSIRINFSSFPTNHKIYVKFLLHYSAISVATSPLIEIEDLMDSPLYLTNALAQAIAIRKGMIVSSKLSTNHILKIMRILNSDLTQNLTHNIDFIPYTSHEAFGIFEFIAKEDENPINFQNIEFAGFVLLMMASILQKMENNLSNQQEKRIDPHFIYFLPKVTNKFVDVPGIQNRAFDLMLKVITLILKTDSVQFVRLLPSTLEAFSPKIDYNSIDSFIVQNLRLSFSKCESSGMMRFMLQIMPFIAPVFFDKTTTFSDSSTLIKSYVNEFFSHMLQFFPNTAQNDIKKLISKAVESANKYGGIMALNQFTKVVYEKYSNQVSAITKPLQSPFATVSKWIYELSEEKSIFEFVSNLLEATKPNDIQTFIIEMRNLQQPIHHKVAEFIENMIKKDFSNHAKLCKAKFPVLSLFIDIDASNECDLWAFDWHSFSYENHIRVFLRMFLPNPLKGIVFYLTIDETKLLVFRIMQTKSFHRFVQYYLVMFPKSSLAECFSISFSFASLWPLPKRSVAKNITYLEQYNLCDEALGLLKDWDKSFIEPATFHQISNFTSAKHYYERIMSQSINIHPNRKEDLNSIINYNNLAYNINSENDINYINLNHAQNDKNAVNYFVSLIKLRSVSLNLSLPSTKDLFENLVSNKSEGIPIILPFFQDISAQRSFTSFLSPAFIPFFIRAALWHEVHLSLKIIQRSENENLNDLLAISTSIWLNALDKKMMMTSTFSWRLANLVKFDQTNMHTQVAINRNRTFLASLLAASGDTKRALEQMKLMTQGDFCPINVTKYNLSRIISFLGNNLNFFVQLRYKTFLELHDFAEAFTIYNSHYQQDSASWILLITQLIDAGQTYISSEDSFKRLIIEITKSSGNTINILLAILVIFIRNNHHLSTLLTSQILKQMVEEYKRIVITRWLPQILPYLHPLPTDFLNTLFRLHPILFFLTLRNMGKDFNGQEEIIKMMRSQKYIPEFEMAFMWLQKAHHDIEKFRENSIRHQKFLEAIQNPATEEERDACVQNPPFFKTDIKCTDYSSLNGFRFPGEDSQNVISITIDAPGTREARLIFINVRGEKQTFSIVSPRFFPLNQRELIFMNFLTELSRNDQTSRMRTEFLSYPDCFRINSELILVSSTFTSLYELGINNGLIHSIKRKAVEKGEEISPYGFCVRNEKTEDFPKNLLFNWLFNCDLITQKSDFLYSRQSLASYFGAFSYLHFLFQPRHSMYPHLMFFGDRLKLCFPNFFYFIDKKYSVHLPQTDQICGIFPNFVLRGSAATSWHCVAQMILNNFRSVKIFLRAITNQESEMKNIMYMRFEKLANQINTDTDKCDTSYPFQLFDHLINVSNNAIKSQIWGISWI</sequence>
<comment type="caution">
    <text evidence="1">The sequence shown here is derived from an EMBL/GenBank/DDBJ whole genome shotgun (WGS) entry which is preliminary data.</text>
</comment>
<accession>A0A1J4JLP1</accession>
<reference evidence="1" key="1">
    <citation type="submission" date="2016-10" db="EMBL/GenBank/DDBJ databases">
        <authorList>
            <person name="Benchimol M."/>
            <person name="Almeida L.G."/>
            <person name="Vasconcelos A.T."/>
            <person name="Perreira-Neves A."/>
            <person name="Rosa I.A."/>
            <person name="Tasca T."/>
            <person name="Bogo M.R."/>
            <person name="de Souza W."/>
        </authorList>
    </citation>
    <scope>NUCLEOTIDE SEQUENCE [LARGE SCALE GENOMIC DNA]</scope>
    <source>
        <strain evidence="1">K</strain>
    </source>
</reference>
<dbReference type="VEuPathDB" id="TrichDB:TRFO_33421"/>
<protein>
    <submittedName>
        <fullName evidence="1">Uncharacterized protein</fullName>
    </submittedName>
</protein>
<name>A0A1J4JLP1_9EUKA</name>
<evidence type="ECO:0000313" key="1">
    <source>
        <dbReference type="EMBL" id="OHT00003.1"/>
    </source>
</evidence>
<keyword evidence="2" id="KW-1185">Reference proteome</keyword>
<gene>
    <name evidence="1" type="ORF">TRFO_33421</name>
</gene>
<dbReference type="Proteomes" id="UP000179807">
    <property type="component" value="Unassembled WGS sequence"/>
</dbReference>
<dbReference type="EMBL" id="MLAK01000976">
    <property type="protein sequence ID" value="OHT00003.1"/>
    <property type="molecule type" value="Genomic_DNA"/>
</dbReference>
<dbReference type="GeneID" id="94843767"/>
<dbReference type="RefSeq" id="XP_068353139.1">
    <property type="nucleotide sequence ID" value="XM_068509063.1"/>
</dbReference>
<dbReference type="OrthoDB" id="10664803at2759"/>
<proteinExistence type="predicted"/>
<organism evidence="1 2">
    <name type="scientific">Tritrichomonas foetus</name>
    <dbReference type="NCBI Taxonomy" id="1144522"/>
    <lineage>
        <taxon>Eukaryota</taxon>
        <taxon>Metamonada</taxon>
        <taxon>Parabasalia</taxon>
        <taxon>Tritrichomonadida</taxon>
        <taxon>Tritrichomonadidae</taxon>
        <taxon>Tritrichomonas</taxon>
    </lineage>
</organism>